<protein>
    <submittedName>
        <fullName evidence="2">FkbM family methyltransferase</fullName>
    </submittedName>
</protein>
<dbReference type="GO" id="GO:0008168">
    <property type="term" value="F:methyltransferase activity"/>
    <property type="evidence" value="ECO:0007669"/>
    <property type="project" value="UniProtKB-KW"/>
</dbReference>
<dbReference type="PANTHER" id="PTHR34203:SF15">
    <property type="entry name" value="SLL1173 PROTEIN"/>
    <property type="match status" value="1"/>
</dbReference>
<dbReference type="InterPro" id="IPR052514">
    <property type="entry name" value="SAM-dependent_MTase"/>
</dbReference>
<dbReference type="Proteomes" id="UP000765224">
    <property type="component" value="Unassembled WGS sequence"/>
</dbReference>
<dbReference type="PANTHER" id="PTHR34203">
    <property type="entry name" value="METHYLTRANSFERASE, FKBM FAMILY PROTEIN"/>
    <property type="match status" value="1"/>
</dbReference>
<proteinExistence type="predicted"/>
<evidence type="ECO:0000313" key="2">
    <source>
        <dbReference type="EMBL" id="MBV4457366.1"/>
    </source>
</evidence>
<dbReference type="GO" id="GO:0032259">
    <property type="term" value="P:methylation"/>
    <property type="evidence" value="ECO:0007669"/>
    <property type="project" value="UniProtKB-KW"/>
</dbReference>
<evidence type="ECO:0000313" key="3">
    <source>
        <dbReference type="Proteomes" id="UP000765224"/>
    </source>
</evidence>
<dbReference type="RefSeq" id="WP_217891104.1">
    <property type="nucleotide sequence ID" value="NZ_JAHSTS010000001.1"/>
</dbReference>
<organism evidence="2 3">
    <name type="scientific">Pseudomonas ekonensis</name>
    <dbReference type="NCBI Taxonomy" id="2842353"/>
    <lineage>
        <taxon>Bacteria</taxon>
        <taxon>Pseudomonadati</taxon>
        <taxon>Pseudomonadota</taxon>
        <taxon>Gammaproteobacteria</taxon>
        <taxon>Pseudomonadales</taxon>
        <taxon>Pseudomonadaceae</taxon>
        <taxon>Pseudomonas</taxon>
    </lineage>
</organism>
<name>A0ABS6PA58_9PSED</name>
<comment type="caution">
    <text evidence="2">The sequence shown here is derived from an EMBL/GenBank/DDBJ whole genome shotgun (WGS) entry which is preliminary data.</text>
</comment>
<keyword evidence="3" id="KW-1185">Reference proteome</keyword>
<dbReference type="Pfam" id="PF05050">
    <property type="entry name" value="Methyltransf_21"/>
    <property type="match status" value="1"/>
</dbReference>
<gene>
    <name evidence="2" type="ORF">KVG96_05320</name>
</gene>
<dbReference type="EMBL" id="JAHSTS010000001">
    <property type="protein sequence ID" value="MBV4457366.1"/>
    <property type="molecule type" value="Genomic_DNA"/>
</dbReference>
<accession>A0ABS6PA58</accession>
<keyword evidence="2" id="KW-0808">Transferase</keyword>
<reference evidence="2 3" key="1">
    <citation type="submission" date="2021-06" db="EMBL/GenBank/DDBJ databases">
        <title>Updating the genus Pseudomonas: Description of 43 new species and partition of the Pseudomonas putida group.</title>
        <authorList>
            <person name="Girard L."/>
            <person name="Lood C."/>
            <person name="Vandamme P."/>
            <person name="Rokni-Zadeh H."/>
            <person name="Van Noort V."/>
            <person name="Hofte M."/>
            <person name="Lavigne R."/>
            <person name="De Mot R."/>
        </authorList>
    </citation>
    <scope>NUCLEOTIDE SEQUENCE [LARGE SCALE GENOMIC DNA]</scope>
    <source>
        <strain evidence="2 3">COR58</strain>
    </source>
</reference>
<feature type="domain" description="Methyltransferase FkbM" evidence="1">
    <location>
        <begin position="227"/>
        <end position="387"/>
    </location>
</feature>
<sequence length="434" mass="47845">MNSIKRNGVDIAMAFTSASRRMRTAAAVQPVATAPSDIAEAAAHGMDDVAGGAQTRISTMLRHQIKQVLRRMARSAYRATKPFARPVLFRVRNYFTGALREEMQQQFARLQEHQQEQTRQIMQELQRLANAASVQASLSRKLIAEQLPLEKAGPQLDRIEHYSLIDVNRVAINSGSDETLVKSAVGYVLCGAKDHALLANLMEAGELEPGTRKLIERLVRPGDTYIDVGANIGMHSIAAARAMAGRGKVIAFEPFEPTRKMLERNLWLNGFSEISEVSHYALSDTTGTHKLHLGATSGHHSLYELETPSFSSAASVDISTTTLDEFLPESQTARLLKLDAEGAEIDIVKGAKRLLSTNPHMFIIVELGLSHLKRNSIALEDWLRHFTALGLAFNVVNDQTGDLEDWSVERLSHAESVNLLFTSPESMQAARTQA</sequence>
<evidence type="ECO:0000259" key="1">
    <source>
        <dbReference type="Pfam" id="PF05050"/>
    </source>
</evidence>
<dbReference type="NCBIfam" id="TIGR01444">
    <property type="entry name" value="fkbM_fam"/>
    <property type="match status" value="1"/>
</dbReference>
<dbReference type="InterPro" id="IPR006342">
    <property type="entry name" value="FkbM_mtfrase"/>
</dbReference>
<keyword evidence="2" id="KW-0489">Methyltransferase</keyword>